<name>A0A2W7HWC2_9FLAO</name>
<feature type="binding site" evidence="11">
    <location>
        <position position="282"/>
    </location>
    <ligand>
        <name>Mg(2+)</name>
        <dbReference type="ChEBI" id="CHEBI:18420"/>
    </ligand>
</feature>
<dbReference type="PROSITE" id="PS51257">
    <property type="entry name" value="PROKAR_LIPOPROTEIN"/>
    <property type="match status" value="1"/>
</dbReference>
<dbReference type="Gene3D" id="3.10.520.10">
    <property type="entry name" value="ApbE-like domains"/>
    <property type="match status" value="1"/>
</dbReference>
<proteinExistence type="inferred from homology"/>
<evidence type="ECO:0000256" key="2">
    <source>
        <dbReference type="ARBA" id="ARBA00016337"/>
    </source>
</evidence>
<dbReference type="GO" id="GO:0046872">
    <property type="term" value="F:metal ion binding"/>
    <property type="evidence" value="ECO:0007669"/>
    <property type="project" value="UniProtKB-UniRule"/>
</dbReference>
<evidence type="ECO:0000313" key="14">
    <source>
        <dbReference type="Proteomes" id="UP000249542"/>
    </source>
</evidence>
<comment type="subcellular location">
    <subcellularLocation>
        <location evidence="12">Cell inner membrane</location>
        <topology evidence="12">Lipid-anchor</topology>
        <orientation evidence="12">Periplasmic side</orientation>
    </subcellularLocation>
</comment>
<keyword evidence="14" id="KW-1185">Reference proteome</keyword>
<dbReference type="EC" id="2.7.1.180" evidence="1 10"/>
<organism evidence="13 14">
    <name type="scientific">Mesonia algae</name>
    <dbReference type="NCBI Taxonomy" id="213248"/>
    <lineage>
        <taxon>Bacteria</taxon>
        <taxon>Pseudomonadati</taxon>
        <taxon>Bacteroidota</taxon>
        <taxon>Flavobacteriia</taxon>
        <taxon>Flavobacteriales</taxon>
        <taxon>Flavobacteriaceae</taxon>
        <taxon>Mesonia</taxon>
    </lineage>
</organism>
<dbReference type="InterPro" id="IPR003374">
    <property type="entry name" value="ApbE-like_sf"/>
</dbReference>
<keyword evidence="3 10" id="KW-0285">Flavoprotein</keyword>
<keyword evidence="5 10" id="KW-0479">Metal-binding</keyword>
<evidence type="ECO:0000256" key="9">
    <source>
        <dbReference type="ARBA" id="ARBA00048540"/>
    </source>
</evidence>
<feature type="binding site" evidence="11">
    <location>
        <position position="286"/>
    </location>
    <ligand>
        <name>Mg(2+)</name>
        <dbReference type="ChEBI" id="CHEBI:18420"/>
    </ligand>
</feature>
<dbReference type="Proteomes" id="UP000249542">
    <property type="component" value="Unassembled WGS sequence"/>
</dbReference>
<evidence type="ECO:0000256" key="5">
    <source>
        <dbReference type="ARBA" id="ARBA00022723"/>
    </source>
</evidence>
<evidence type="ECO:0000256" key="10">
    <source>
        <dbReference type="PIRNR" id="PIRNR006268"/>
    </source>
</evidence>
<gene>
    <name evidence="13" type="ORF">LX95_02458</name>
</gene>
<keyword evidence="12" id="KW-1003">Cell membrane</keyword>
<feature type="binding site" evidence="11">
    <location>
        <position position="163"/>
    </location>
    <ligand>
        <name>Mg(2+)</name>
        <dbReference type="ChEBI" id="CHEBI:18420"/>
    </ligand>
</feature>
<dbReference type="PIRSF" id="PIRSF006268">
    <property type="entry name" value="ApbE"/>
    <property type="match status" value="1"/>
</dbReference>
<dbReference type="GO" id="GO:0005886">
    <property type="term" value="C:plasma membrane"/>
    <property type="evidence" value="ECO:0007669"/>
    <property type="project" value="UniProtKB-SubCell"/>
</dbReference>
<comment type="cofactor">
    <cofactor evidence="11">
        <name>Mg(2+)</name>
        <dbReference type="ChEBI" id="CHEBI:18420"/>
    </cofactor>
    <cofactor evidence="11">
        <name>Mn(2+)</name>
        <dbReference type="ChEBI" id="CHEBI:29035"/>
    </cofactor>
    <text evidence="11">Magnesium. Can also use manganese.</text>
</comment>
<evidence type="ECO:0000256" key="4">
    <source>
        <dbReference type="ARBA" id="ARBA00022679"/>
    </source>
</evidence>
<dbReference type="InterPro" id="IPR024932">
    <property type="entry name" value="ApbE"/>
</dbReference>
<evidence type="ECO:0000256" key="11">
    <source>
        <dbReference type="PIRSR" id="PIRSR006268-2"/>
    </source>
</evidence>
<keyword evidence="7 10" id="KW-0460">Magnesium</keyword>
<comment type="catalytic activity">
    <reaction evidence="9 10 12">
        <text>L-threonyl-[protein] + FAD = FMN-L-threonyl-[protein] + AMP + H(+)</text>
        <dbReference type="Rhea" id="RHEA:36847"/>
        <dbReference type="Rhea" id="RHEA-COMP:11060"/>
        <dbReference type="Rhea" id="RHEA-COMP:11061"/>
        <dbReference type="ChEBI" id="CHEBI:15378"/>
        <dbReference type="ChEBI" id="CHEBI:30013"/>
        <dbReference type="ChEBI" id="CHEBI:57692"/>
        <dbReference type="ChEBI" id="CHEBI:74257"/>
        <dbReference type="ChEBI" id="CHEBI:456215"/>
        <dbReference type="EC" id="2.7.1.180"/>
    </reaction>
</comment>
<evidence type="ECO:0000256" key="6">
    <source>
        <dbReference type="ARBA" id="ARBA00022827"/>
    </source>
</evidence>
<keyword evidence="4 10" id="KW-0808">Transferase</keyword>
<keyword evidence="12" id="KW-0997">Cell inner membrane</keyword>
<sequence>MKYLLSLCCVWLLISCQDEKDKETFLVGNAFGTEYHIKYFQEENYENQIDSIVNQFNQSLSTYLPTSDISNINSGDSTIEIDDSFQEVFRISQRIYNESKGYFDPTVGVLRNAYGFGEDKPLKVIDSVILDSLRQMVGFSKIRLTETNLIRKENKNIYLDFNAIAKGYGIDIIGQFLESKGIENYIVELGGEIRVKGKNILKNKAWLVGIEGIQSQLEDRSYTHTLKLKDEALASSGNYRKFRVDSLSGNKYVHTINPLTGKAEQSDITSASVIAKTCAEADAYATTIMSMGHEKTQVFLNRVQDIEVYYTYLDDKNEAQEFMSVGFENRIVE</sequence>
<evidence type="ECO:0000256" key="1">
    <source>
        <dbReference type="ARBA" id="ARBA00011955"/>
    </source>
</evidence>
<evidence type="ECO:0000313" key="13">
    <source>
        <dbReference type="EMBL" id="PZW38794.1"/>
    </source>
</evidence>
<comment type="function">
    <text evidence="12">Flavin transferase that catalyzes the transfer of the FMN moiety of FAD and its covalent binding to the hydroxyl group of a threonine residue in a target flavoprotein.</text>
</comment>
<comment type="caution">
    <text evidence="13">The sequence shown here is derived from an EMBL/GenBank/DDBJ whole genome shotgun (WGS) entry which is preliminary data.</text>
</comment>
<dbReference type="PANTHER" id="PTHR30040:SF2">
    <property type="entry name" value="FAD:PROTEIN FMN TRANSFERASE"/>
    <property type="match status" value="1"/>
</dbReference>
<dbReference type="SUPFAM" id="SSF143631">
    <property type="entry name" value="ApbE-like"/>
    <property type="match status" value="1"/>
</dbReference>
<keyword evidence="6 10" id="KW-0274">FAD</keyword>
<dbReference type="AlphaFoldDB" id="A0A2W7HWC2"/>
<evidence type="ECO:0000256" key="8">
    <source>
        <dbReference type="ARBA" id="ARBA00031306"/>
    </source>
</evidence>
<keyword evidence="12 13" id="KW-0449">Lipoprotein</keyword>
<keyword evidence="12" id="KW-0472">Membrane</keyword>
<dbReference type="PANTHER" id="PTHR30040">
    <property type="entry name" value="THIAMINE BIOSYNTHESIS LIPOPROTEIN APBE"/>
    <property type="match status" value="1"/>
</dbReference>
<protein>
    <recommendedName>
        <fullName evidence="2 10">FAD:protein FMN transferase</fullName>
        <ecNumber evidence="1 10">2.7.1.180</ecNumber>
    </recommendedName>
    <alternativeName>
        <fullName evidence="8 10">Flavin transferase</fullName>
    </alternativeName>
</protein>
<comment type="similarity">
    <text evidence="10 12">Belongs to the ApbE family.</text>
</comment>
<accession>A0A2W7HWC2</accession>
<dbReference type="EMBL" id="QKYV01000007">
    <property type="protein sequence ID" value="PZW38794.1"/>
    <property type="molecule type" value="Genomic_DNA"/>
</dbReference>
<dbReference type="Pfam" id="PF02424">
    <property type="entry name" value="ApbE"/>
    <property type="match status" value="1"/>
</dbReference>
<evidence type="ECO:0000256" key="12">
    <source>
        <dbReference type="RuleBase" id="RU363002"/>
    </source>
</evidence>
<dbReference type="RefSeq" id="WP_111541734.1">
    <property type="nucleotide sequence ID" value="NZ_QKYV01000007.1"/>
</dbReference>
<dbReference type="GO" id="GO:0016740">
    <property type="term" value="F:transferase activity"/>
    <property type="evidence" value="ECO:0007669"/>
    <property type="project" value="UniProtKB-UniRule"/>
</dbReference>
<reference evidence="13 14" key="1">
    <citation type="submission" date="2018-06" db="EMBL/GenBank/DDBJ databases">
        <title>Genomic Encyclopedia of Archaeal and Bacterial Type Strains, Phase II (KMG-II): from individual species to whole genera.</title>
        <authorList>
            <person name="Goeker M."/>
        </authorList>
    </citation>
    <scope>NUCLEOTIDE SEQUENCE [LARGE SCALE GENOMIC DNA]</scope>
    <source>
        <strain evidence="13 14">DSM 15361</strain>
    </source>
</reference>
<evidence type="ECO:0000256" key="3">
    <source>
        <dbReference type="ARBA" id="ARBA00022630"/>
    </source>
</evidence>
<evidence type="ECO:0000256" key="7">
    <source>
        <dbReference type="ARBA" id="ARBA00022842"/>
    </source>
</evidence>